<dbReference type="RefSeq" id="WP_106342053.1">
    <property type="nucleotide sequence ID" value="NZ_PVTZ01000004.1"/>
</dbReference>
<dbReference type="Gene3D" id="2.60.120.260">
    <property type="entry name" value="Galactose-binding domain-like"/>
    <property type="match status" value="1"/>
</dbReference>
<evidence type="ECO:0000256" key="3">
    <source>
        <dbReference type="ARBA" id="ARBA00012463"/>
    </source>
</evidence>
<keyword evidence="9" id="KW-0732">Signal</keyword>
<comment type="similarity">
    <text evidence="2">Belongs to the peptidase S15 family.</text>
</comment>
<evidence type="ECO:0000256" key="1">
    <source>
        <dbReference type="ARBA" id="ARBA00000123"/>
    </source>
</evidence>
<evidence type="ECO:0000256" key="2">
    <source>
        <dbReference type="ARBA" id="ARBA00010819"/>
    </source>
</evidence>
<keyword evidence="12" id="KW-1185">Reference proteome</keyword>
<protein>
    <recommendedName>
        <fullName evidence="3">Xaa-Pro dipeptidyl-peptidase</fullName>
        <ecNumber evidence="3">3.4.14.11</ecNumber>
    </recommendedName>
    <alternativeName>
        <fullName evidence="8">X-prolyl-dipeptidyl aminopeptidase</fullName>
    </alternativeName>
</protein>
<gene>
    <name evidence="11" type="ORF">CLV36_10416</name>
</gene>
<dbReference type="InterPro" id="IPR000383">
    <property type="entry name" value="Xaa-Pro-like_dom"/>
</dbReference>
<comment type="caution">
    <text evidence="11">The sequence shown here is derived from an EMBL/GenBank/DDBJ whole genome shotgun (WGS) entry which is preliminary data.</text>
</comment>
<evidence type="ECO:0000256" key="6">
    <source>
        <dbReference type="ARBA" id="ARBA00022801"/>
    </source>
</evidence>
<dbReference type="Pfam" id="PF08530">
    <property type="entry name" value="PepX_C"/>
    <property type="match status" value="1"/>
</dbReference>
<dbReference type="InterPro" id="IPR050585">
    <property type="entry name" value="Xaa-Pro_dipeptidyl-ppase/CocE"/>
</dbReference>
<dbReference type="SUPFAM" id="SSF49785">
    <property type="entry name" value="Galactose-binding domain-like"/>
    <property type="match status" value="1"/>
</dbReference>
<dbReference type="EMBL" id="PVTZ01000004">
    <property type="protein sequence ID" value="PRZ15293.1"/>
    <property type="molecule type" value="Genomic_DNA"/>
</dbReference>
<evidence type="ECO:0000256" key="7">
    <source>
        <dbReference type="ARBA" id="ARBA00022825"/>
    </source>
</evidence>
<dbReference type="PRINTS" id="PR00923">
    <property type="entry name" value="LACTOPTASE"/>
</dbReference>
<proteinExistence type="inferred from homology"/>
<evidence type="ECO:0000256" key="9">
    <source>
        <dbReference type="SAM" id="SignalP"/>
    </source>
</evidence>
<sequence length="620" mass="68792">MSLKTGRIIALASCIVVCTVFSSSVPTQASGQSDMLVRDGATQPIYSYKNAIREKGYVEAPKDSDHDGEPDRIAIQIMRPNTDKKVPVIYEISPYRSRLNDVPNHNVDVELRPVKGKPMGEPDQTQPFSGYYDNYFVPRGYAVILAESAGTGLSGGCPTSGARNETIGAKAVIDWLNGRAKAFDESGKPMVADWTTGNVGMIGVSYNGTLPNAVATTGVKGLKTIVPIAAISSWYDYYRANGAVVAPGGYQGEDADVLAKAVLTRKNPAVCQEIISSLERLQDRVTGDMNAFWHERDYVKHASRVKASVFVVHGLNDWNVKTKQFARWWDALAKHKVPRKIWLHQGGHLNPFSFQQQAWLSTLHRWFDYWLYEIPNGIMKEPMARIERAPGSWEQHATWPDKKAEKVRMPLGAGGKLGKPSHGQPKRLETLIDDPKRTAEQLVSNPESPSPNRLAYLGAPLQKDIRISGTPKIRIRASIDRPVANLTALLVDYGTDTRVDYQKGLVRTDQRICYGQGVPGDDGCAYLYQHQTHVSSFEIVTRGWLDPQNRISDSKAKPVIPGKEYTFEWDLQADDYVFKKGHRIGIVLVSSDHDFTIRPTGGTKITINPAKSQLILPVVK</sequence>
<accession>A0ABX5ET50</accession>
<keyword evidence="7" id="KW-0720">Serine protease</keyword>
<dbReference type="Gene3D" id="1.10.246.70">
    <property type="match status" value="1"/>
</dbReference>
<dbReference type="Proteomes" id="UP000238836">
    <property type="component" value="Unassembled WGS sequence"/>
</dbReference>
<feature type="chain" id="PRO_5045462017" description="Xaa-Pro dipeptidyl-peptidase" evidence="9">
    <location>
        <begin position="30"/>
        <end position="620"/>
    </location>
</feature>
<name>A0ABX5ET50_9BACL</name>
<dbReference type="Pfam" id="PF02129">
    <property type="entry name" value="Peptidase_S15"/>
    <property type="match status" value="1"/>
</dbReference>
<dbReference type="NCBIfam" id="NF003780">
    <property type="entry name" value="PRK05371.1-1"/>
    <property type="match status" value="1"/>
</dbReference>
<feature type="domain" description="Xaa-Pro dipeptidyl-peptidase C-terminal" evidence="10">
    <location>
        <begin position="364"/>
        <end position="615"/>
    </location>
</feature>
<evidence type="ECO:0000313" key="12">
    <source>
        <dbReference type="Proteomes" id="UP000238836"/>
    </source>
</evidence>
<dbReference type="SMART" id="SM00939">
    <property type="entry name" value="PepX_C"/>
    <property type="match status" value="1"/>
</dbReference>
<dbReference type="SUPFAM" id="SSF53474">
    <property type="entry name" value="alpha/beta-Hydrolases"/>
    <property type="match status" value="1"/>
</dbReference>
<comment type="catalytic activity">
    <reaction evidence="1">
        <text>Hydrolyzes Xaa-Pro-|- bonds to release unblocked, N-terminal dipeptides from substrates including Ala-Pro-|-p-nitroanilide and (sequentially) Tyr-Pro-|-Phe-Pro-|-Gly-Pro-|-Ile.</text>
        <dbReference type="EC" id="3.4.14.11"/>
    </reaction>
</comment>
<dbReference type="InterPro" id="IPR008252">
    <property type="entry name" value="Pept_S15_Xpro"/>
</dbReference>
<dbReference type="InterPro" id="IPR013736">
    <property type="entry name" value="Xaa-Pro_dipept_C"/>
</dbReference>
<dbReference type="Gene3D" id="3.40.50.1820">
    <property type="entry name" value="alpha/beta hydrolase"/>
    <property type="match status" value="1"/>
</dbReference>
<evidence type="ECO:0000256" key="5">
    <source>
        <dbReference type="ARBA" id="ARBA00022670"/>
    </source>
</evidence>
<evidence type="ECO:0000256" key="8">
    <source>
        <dbReference type="ARBA" id="ARBA00030045"/>
    </source>
</evidence>
<dbReference type="EC" id="3.4.14.11" evidence="3"/>
<organism evidence="11 12">
    <name type="scientific">Laceyella sediminis</name>
    <dbReference type="NCBI Taxonomy" id="573074"/>
    <lineage>
        <taxon>Bacteria</taxon>
        <taxon>Bacillati</taxon>
        <taxon>Bacillota</taxon>
        <taxon>Bacilli</taxon>
        <taxon>Bacillales</taxon>
        <taxon>Thermoactinomycetaceae</taxon>
        <taxon>Laceyella</taxon>
    </lineage>
</organism>
<dbReference type="InterPro" id="IPR029058">
    <property type="entry name" value="AB_hydrolase_fold"/>
</dbReference>
<evidence type="ECO:0000256" key="4">
    <source>
        <dbReference type="ARBA" id="ARBA00022438"/>
    </source>
</evidence>
<evidence type="ECO:0000313" key="11">
    <source>
        <dbReference type="EMBL" id="PRZ15293.1"/>
    </source>
</evidence>
<dbReference type="InterPro" id="IPR008979">
    <property type="entry name" value="Galactose-bd-like_sf"/>
</dbReference>
<dbReference type="PANTHER" id="PTHR43056:SF10">
    <property type="entry name" value="COCE_NOND FAMILY, PUTATIVE (AFU_ORTHOLOGUE AFUA_7G00600)-RELATED"/>
    <property type="match status" value="1"/>
</dbReference>
<keyword evidence="5" id="KW-0645">Protease</keyword>
<keyword evidence="4" id="KW-0031">Aminopeptidase</keyword>
<reference evidence="11 12" key="1">
    <citation type="submission" date="2018-03" db="EMBL/GenBank/DDBJ databases">
        <title>Genomic Encyclopedia of Archaeal and Bacterial Type Strains, Phase II (KMG-II): from individual species to whole genera.</title>
        <authorList>
            <person name="Goeker M."/>
        </authorList>
    </citation>
    <scope>NUCLEOTIDE SEQUENCE [LARGE SCALE GENOMIC DNA]</scope>
    <source>
        <strain evidence="11 12">RHA1</strain>
    </source>
</reference>
<evidence type="ECO:0000259" key="10">
    <source>
        <dbReference type="SMART" id="SM00939"/>
    </source>
</evidence>
<feature type="signal peptide" evidence="9">
    <location>
        <begin position="1"/>
        <end position="29"/>
    </location>
</feature>
<dbReference type="PANTHER" id="PTHR43056">
    <property type="entry name" value="PEPTIDASE S9 PROLYL OLIGOPEPTIDASE"/>
    <property type="match status" value="1"/>
</dbReference>
<keyword evidence="6" id="KW-0378">Hydrolase</keyword>